<reference evidence="2 3" key="1">
    <citation type="submission" date="2014-06" db="EMBL/GenBank/DDBJ databases">
        <title>Whole Genome Sequences of Three Symbiotic Endozoicomonas Bacteria.</title>
        <authorList>
            <person name="Neave M.J."/>
            <person name="Apprill A."/>
            <person name="Voolstra C.R."/>
        </authorList>
    </citation>
    <scope>NUCLEOTIDE SEQUENCE [LARGE SCALE GENOMIC DNA]</scope>
    <source>
        <strain evidence="2 3">DSM 25634</strain>
    </source>
</reference>
<feature type="region of interest" description="Disordered" evidence="1">
    <location>
        <begin position="65"/>
        <end position="85"/>
    </location>
</feature>
<keyword evidence="3" id="KW-1185">Reference proteome</keyword>
<feature type="region of interest" description="Disordered" evidence="1">
    <location>
        <begin position="1"/>
        <end position="42"/>
    </location>
</feature>
<proteinExistence type="predicted"/>
<feature type="compositionally biased region" description="Basic residues" evidence="1">
    <location>
        <begin position="76"/>
        <end position="85"/>
    </location>
</feature>
<dbReference type="OrthoDB" id="9798754at2"/>
<feature type="compositionally biased region" description="Polar residues" evidence="1">
    <location>
        <begin position="65"/>
        <end position="75"/>
    </location>
</feature>
<dbReference type="Proteomes" id="UP000028073">
    <property type="component" value="Unassembled WGS sequence"/>
</dbReference>
<dbReference type="EMBL" id="JOKH01000003">
    <property type="protein sequence ID" value="KEQ17315.1"/>
    <property type="molecule type" value="Genomic_DNA"/>
</dbReference>
<dbReference type="Gene3D" id="3.40.960.10">
    <property type="entry name" value="VSR Endonuclease"/>
    <property type="match status" value="1"/>
</dbReference>
<feature type="compositionally biased region" description="Polar residues" evidence="1">
    <location>
        <begin position="1"/>
        <end position="23"/>
    </location>
</feature>
<organism evidence="2 3">
    <name type="scientific">Endozoicomonas numazuensis</name>
    <dbReference type="NCBI Taxonomy" id="1137799"/>
    <lineage>
        <taxon>Bacteria</taxon>
        <taxon>Pseudomonadati</taxon>
        <taxon>Pseudomonadota</taxon>
        <taxon>Gammaproteobacteria</taxon>
        <taxon>Oceanospirillales</taxon>
        <taxon>Endozoicomonadaceae</taxon>
        <taxon>Endozoicomonas</taxon>
    </lineage>
</organism>
<evidence type="ECO:0000313" key="2">
    <source>
        <dbReference type="EMBL" id="KEQ17315.1"/>
    </source>
</evidence>
<evidence type="ECO:0000313" key="3">
    <source>
        <dbReference type="Proteomes" id="UP000028073"/>
    </source>
</evidence>
<accession>A0A081NFU2</accession>
<sequence length="685" mass="78314">MVKTLNTRYGTGNSRQVNISEQGTPRLGDKRPLEEDATSSPPKFVKFNFKPVVKRTLGMPAASAFTDQSAGSSSVKKSRIRTKKATTLKARLPLPEPMEIPPSEKVPHPPAITRPVSSVSSFFPADSLEQLNELSPENEREAIKLLLNPFCQESSAAIRFTTFKDLARFTHRVSKLLEYKDTEKMAQVFIQHCAELFRQSLKTNHTPDHLALFANSLARLKDNDVVQHALIELAEELLDRDFEACPRGRYRWGPIDFSRVCNGLGKVIPAESVAEALEKVALEIQRRGEQHQLTLKNGWGVWDFTQIVCALGKVDRMKTRGRSDESDKKAWQVAEAMDVMADELLNRFKRKQWPGEEKVCIRDLHMLAGGFSHSDIRTWSYVAGDALLMLAKQLSEQDFSSETATTRRLCELAVYLSHCNYSTAEQQVERIAREYLKRLPSMEKHKLPQTVSVLNSLCRLSLSKEQMELGGQILDHAIKEDKQLAESALTRDQIYWHLTLLHFARFDMARPSTDVSKLSKKAHQGRDNDPQRGQLMQWQLNMIRRYWRETDYEPVVKTDRTVRTTSSKIQKEVFSALKRNLPAHCQIEQEAEIDGFPVDILLPDEKICVEVDGHQHFIWPDPDSARDPAQSSIKPTVRGNYRFVNAMLEFMGYTVFRININEARSETVRHELLGKIRKRLTHPKK</sequence>
<dbReference type="AlphaFoldDB" id="A0A081NFU2"/>
<evidence type="ECO:0000256" key="1">
    <source>
        <dbReference type="SAM" id="MobiDB-lite"/>
    </source>
</evidence>
<comment type="caution">
    <text evidence="2">The sequence shown here is derived from an EMBL/GenBank/DDBJ whole genome shotgun (WGS) entry which is preliminary data.</text>
</comment>
<gene>
    <name evidence="2" type="ORF">GZ78_16010</name>
</gene>
<name>A0A081NFU2_9GAMM</name>
<protein>
    <recommendedName>
        <fullName evidence="4">RAP domain-containing protein</fullName>
    </recommendedName>
</protein>
<evidence type="ECO:0008006" key="4">
    <source>
        <dbReference type="Google" id="ProtNLM"/>
    </source>
</evidence>